<feature type="region of interest" description="Disordered" evidence="2">
    <location>
        <begin position="189"/>
        <end position="212"/>
    </location>
</feature>
<dbReference type="InterPro" id="IPR019734">
    <property type="entry name" value="TPR_rpt"/>
</dbReference>
<dbReference type="GO" id="GO:0043531">
    <property type="term" value="F:ADP binding"/>
    <property type="evidence" value="ECO:0007669"/>
    <property type="project" value="InterPro"/>
</dbReference>
<evidence type="ECO:0000313" key="5">
    <source>
        <dbReference type="Proteomes" id="UP000323380"/>
    </source>
</evidence>
<dbReference type="RefSeq" id="WP_067884655.1">
    <property type="nucleotide sequence ID" value="NZ_VSFG01000006.1"/>
</dbReference>
<accession>A0A5D0NGT1</accession>
<dbReference type="PROSITE" id="PS50005">
    <property type="entry name" value="TPR"/>
    <property type="match status" value="2"/>
</dbReference>
<protein>
    <submittedName>
        <fullName evidence="4">Tetratricopeptide repeat protein</fullName>
    </submittedName>
</protein>
<dbReference type="InterPro" id="IPR011990">
    <property type="entry name" value="TPR-like_helical_dom_sf"/>
</dbReference>
<organism evidence="4 5">
    <name type="scientific">Actinomadura chibensis</name>
    <dbReference type="NCBI Taxonomy" id="392828"/>
    <lineage>
        <taxon>Bacteria</taxon>
        <taxon>Bacillati</taxon>
        <taxon>Actinomycetota</taxon>
        <taxon>Actinomycetes</taxon>
        <taxon>Streptosporangiales</taxon>
        <taxon>Thermomonosporaceae</taxon>
        <taxon>Actinomadura</taxon>
    </lineage>
</organism>
<feature type="repeat" description="TPR" evidence="1">
    <location>
        <begin position="704"/>
        <end position="737"/>
    </location>
</feature>
<dbReference type="PRINTS" id="PR00364">
    <property type="entry name" value="DISEASERSIST"/>
</dbReference>
<dbReference type="InterPro" id="IPR027417">
    <property type="entry name" value="P-loop_NTPase"/>
</dbReference>
<dbReference type="Gene3D" id="3.40.50.300">
    <property type="entry name" value="P-loop containing nucleotide triphosphate hydrolases"/>
    <property type="match status" value="1"/>
</dbReference>
<proteinExistence type="predicted"/>
<reference evidence="4 5" key="1">
    <citation type="submission" date="2019-08" db="EMBL/GenBank/DDBJ databases">
        <title>Actinomadura sp. nov. CYP1-5 isolated from mountain soil.</title>
        <authorList>
            <person name="Songsumanus A."/>
            <person name="Kuncharoen N."/>
            <person name="Kudo T."/>
            <person name="Yuki M."/>
            <person name="Igarashi Y."/>
            <person name="Tanasupawat S."/>
        </authorList>
    </citation>
    <scope>NUCLEOTIDE SEQUENCE [LARGE SCALE GENOMIC DNA]</scope>
    <source>
        <strain evidence="4 5">JCM 14158</strain>
    </source>
</reference>
<dbReference type="Pfam" id="PF13424">
    <property type="entry name" value="TPR_12"/>
    <property type="match status" value="3"/>
</dbReference>
<evidence type="ECO:0000313" key="4">
    <source>
        <dbReference type="EMBL" id="TYB43552.1"/>
    </source>
</evidence>
<evidence type="ECO:0000256" key="1">
    <source>
        <dbReference type="PROSITE-ProRule" id="PRU00339"/>
    </source>
</evidence>
<feature type="domain" description="NB-ARC" evidence="3">
    <location>
        <begin position="246"/>
        <end position="391"/>
    </location>
</feature>
<dbReference type="STRING" id="1220554.GCA_001552135_00397"/>
<keyword evidence="1" id="KW-0802">TPR repeat</keyword>
<dbReference type="AlphaFoldDB" id="A0A5D0NGT1"/>
<name>A0A5D0NGT1_9ACTN</name>
<feature type="repeat" description="TPR" evidence="1">
    <location>
        <begin position="664"/>
        <end position="697"/>
    </location>
</feature>
<keyword evidence="5" id="KW-1185">Reference proteome</keyword>
<sequence>MSLVHRSIVCVDIESFGDPGRTDADRLAIRAGLYGVLSAAFDGSGVPWQGCYREDRGDGALILVPSEVSKEVLVTDLPVRLAAELAAHDRTRDRRTRIRLRVAAHAGEVRHDDYGVAGTAINLAFRLLEAEPFKRILAHSSGLLALVVSDLLYASVVRHVPRSAPGSYRRIRVSVKETETDAWVRLPDDPFPEVDAAARTPPPPGERQSPPRQLPAVAAHFTGRRGELARLLDSATEPDRPAGTAAICAIDGMAGVGKTTLAVHAAHRLADRFTDGCLFLDLHGYTHSIPPVSPGEALGRLLHALGVPGERIPHDVDGRAALYRSRLTGSRTLIVLDNATDAEHVRPLLPAEANCLVLVTSRRRLTSLDEALPLSLDVLSPAEGLALFTAGAGSRLVRTGDGDAAERVVELCGRLPLAIRIAAARLRSRPAWTAAHLADRLAEQHGTLAELDDGERDVAAAFALSYRGLTDDQRRMFRRLGLHPGTDTDVHAAASLAGTTAARAYRLCEDLLDAHLLHQFTPDRYQFHDLTRAFASETAAEESEHQRHSALTDLFDHYLATAGAAMNVLYPAEERRRPRVPPVRAPIAPVSDPAAARAWLDAERHDLVAVCAHSAAHGWPRHATRLAATLFRYLDIGGHLADAQTIYRHARRAAAATGDRTGDAHLLTSLGGVYWNQGHYEHAVQAARQALAIFQATGDRSGQARALSTLGIIYWRQGRYERAADHSRQALALYRDRDDPAGEARALSNLCLVQWRQGDHEQAVRTARQALARYRGLGDQRGEARIVGNLGNVRHHQGRHEQAVRHHREALALYREIGDRAGEADALTNLALPLGRQGRTREAVHHHRLALVLYRRLGDRNGQARALNGLGEALNELGDTTEARAQHGLALALTFETGDHYEQARAHMGLALTHHGHQAHHHAQQAFTLYTDLNAPEASEAQALLRADQPPHPATEKPSQ</sequence>
<dbReference type="PANTHER" id="PTHR47691:SF3">
    <property type="entry name" value="HTH-TYPE TRANSCRIPTIONAL REGULATOR RV0890C-RELATED"/>
    <property type="match status" value="1"/>
</dbReference>
<dbReference type="SMART" id="SM00028">
    <property type="entry name" value="TPR"/>
    <property type="match status" value="6"/>
</dbReference>
<dbReference type="SUPFAM" id="SSF52540">
    <property type="entry name" value="P-loop containing nucleoside triphosphate hydrolases"/>
    <property type="match status" value="1"/>
</dbReference>
<dbReference type="PANTHER" id="PTHR47691">
    <property type="entry name" value="REGULATOR-RELATED"/>
    <property type="match status" value="1"/>
</dbReference>
<comment type="caution">
    <text evidence="4">The sequence shown here is derived from an EMBL/GenBank/DDBJ whole genome shotgun (WGS) entry which is preliminary data.</text>
</comment>
<dbReference type="InterPro" id="IPR029787">
    <property type="entry name" value="Nucleotide_cyclase"/>
</dbReference>
<gene>
    <name evidence="4" type="ORF">FXF69_27560</name>
</gene>
<dbReference type="EMBL" id="VSFG01000006">
    <property type="protein sequence ID" value="TYB43552.1"/>
    <property type="molecule type" value="Genomic_DNA"/>
</dbReference>
<dbReference type="Gene3D" id="3.30.70.1230">
    <property type="entry name" value="Nucleotide cyclase"/>
    <property type="match status" value="1"/>
</dbReference>
<evidence type="ECO:0000256" key="2">
    <source>
        <dbReference type="SAM" id="MobiDB-lite"/>
    </source>
</evidence>
<dbReference type="SUPFAM" id="SSF55073">
    <property type="entry name" value="Nucleotide cyclase"/>
    <property type="match status" value="1"/>
</dbReference>
<evidence type="ECO:0000259" key="3">
    <source>
        <dbReference type="Pfam" id="PF00931"/>
    </source>
</evidence>
<dbReference type="Proteomes" id="UP000323380">
    <property type="component" value="Unassembled WGS sequence"/>
</dbReference>
<dbReference type="Gene3D" id="1.25.40.10">
    <property type="entry name" value="Tetratricopeptide repeat domain"/>
    <property type="match status" value="2"/>
</dbReference>
<dbReference type="InterPro" id="IPR002182">
    <property type="entry name" value="NB-ARC"/>
</dbReference>
<dbReference type="Pfam" id="PF00931">
    <property type="entry name" value="NB-ARC"/>
    <property type="match status" value="1"/>
</dbReference>
<dbReference type="SUPFAM" id="SSF48452">
    <property type="entry name" value="TPR-like"/>
    <property type="match status" value="2"/>
</dbReference>